<reference evidence="2 3" key="1">
    <citation type="submission" date="2015-04" db="EMBL/GenBank/DDBJ databases">
        <authorList>
            <person name="Syromyatnikov M.Y."/>
            <person name="Popov V.N."/>
        </authorList>
    </citation>
    <scope>NUCLEOTIDE SEQUENCE [LARGE SCALE GENOMIC DNA]</scope>
</reference>
<feature type="region of interest" description="Disordered" evidence="1">
    <location>
        <begin position="1"/>
        <end position="25"/>
    </location>
</feature>
<accession>A0A1J1J8G9</accession>
<gene>
    <name evidence="2" type="ORF">CLUMA_CG021652</name>
</gene>
<protein>
    <submittedName>
        <fullName evidence="2">CLUMA_CG021652, isoform A</fullName>
    </submittedName>
</protein>
<dbReference type="Proteomes" id="UP000183832">
    <property type="component" value="Unassembled WGS sequence"/>
</dbReference>
<keyword evidence="3" id="KW-1185">Reference proteome</keyword>
<proteinExistence type="predicted"/>
<sequence length="64" mass="7595">MLMMNKNKNKKEKTTHNFRAPVSKAEEKKEKVKSIFYAQLILHKSSEKPTENEIISFSVYRDFC</sequence>
<evidence type="ECO:0000256" key="1">
    <source>
        <dbReference type="SAM" id="MobiDB-lite"/>
    </source>
</evidence>
<dbReference type="EMBL" id="CVRI01000075">
    <property type="protein sequence ID" value="CRL08717.1"/>
    <property type="molecule type" value="Genomic_DNA"/>
</dbReference>
<evidence type="ECO:0000313" key="2">
    <source>
        <dbReference type="EMBL" id="CRL08717.1"/>
    </source>
</evidence>
<name>A0A1J1J8G9_9DIPT</name>
<evidence type="ECO:0000313" key="3">
    <source>
        <dbReference type="Proteomes" id="UP000183832"/>
    </source>
</evidence>
<dbReference type="AlphaFoldDB" id="A0A1J1J8G9"/>
<organism evidence="2 3">
    <name type="scientific">Clunio marinus</name>
    <dbReference type="NCBI Taxonomy" id="568069"/>
    <lineage>
        <taxon>Eukaryota</taxon>
        <taxon>Metazoa</taxon>
        <taxon>Ecdysozoa</taxon>
        <taxon>Arthropoda</taxon>
        <taxon>Hexapoda</taxon>
        <taxon>Insecta</taxon>
        <taxon>Pterygota</taxon>
        <taxon>Neoptera</taxon>
        <taxon>Endopterygota</taxon>
        <taxon>Diptera</taxon>
        <taxon>Nematocera</taxon>
        <taxon>Chironomoidea</taxon>
        <taxon>Chironomidae</taxon>
        <taxon>Clunio</taxon>
    </lineage>
</organism>